<dbReference type="InParanoid" id="A0A6G9ICL7"/>
<evidence type="ECO:0000256" key="5">
    <source>
        <dbReference type="ARBA" id="ARBA00023159"/>
    </source>
</evidence>
<dbReference type="PROSITE" id="PS01124">
    <property type="entry name" value="HTH_ARAC_FAMILY_2"/>
    <property type="match status" value="1"/>
</dbReference>
<dbReference type="InterPro" id="IPR037923">
    <property type="entry name" value="HTH-like"/>
</dbReference>
<dbReference type="PANTHER" id="PTHR43280">
    <property type="entry name" value="ARAC-FAMILY TRANSCRIPTIONAL REGULATOR"/>
    <property type="match status" value="1"/>
</dbReference>
<dbReference type="InterPro" id="IPR020449">
    <property type="entry name" value="Tscrpt_reg_AraC-type_HTH"/>
</dbReference>
<keyword evidence="1" id="KW-0963">Cytoplasm</keyword>
<dbReference type="GO" id="GO:0003700">
    <property type="term" value="F:DNA-binding transcription factor activity"/>
    <property type="evidence" value="ECO:0007669"/>
    <property type="project" value="InterPro"/>
</dbReference>
<dbReference type="InterPro" id="IPR009057">
    <property type="entry name" value="Homeodomain-like_sf"/>
</dbReference>
<keyword evidence="2" id="KW-0677">Repeat</keyword>
<keyword evidence="4" id="KW-0238">DNA-binding</keyword>
<evidence type="ECO:0000256" key="6">
    <source>
        <dbReference type="ARBA" id="ARBA00023163"/>
    </source>
</evidence>
<keyword evidence="10" id="KW-1185">Reference proteome</keyword>
<accession>A0A6G9ICL7</accession>
<dbReference type="AlphaFoldDB" id="A0A6G9ICL7"/>
<dbReference type="GO" id="GO:0043565">
    <property type="term" value="F:sequence-specific DNA binding"/>
    <property type="evidence" value="ECO:0007669"/>
    <property type="project" value="InterPro"/>
</dbReference>
<keyword evidence="3" id="KW-0805">Transcription regulation</keyword>
<keyword evidence="7" id="KW-0684">Rhamnose metabolism</keyword>
<evidence type="ECO:0000256" key="4">
    <source>
        <dbReference type="ARBA" id="ARBA00023125"/>
    </source>
</evidence>
<dbReference type="InterPro" id="IPR047220">
    <property type="entry name" value="RhaR_RhaS-like_N"/>
</dbReference>
<dbReference type="PRINTS" id="PR00032">
    <property type="entry name" value="HTHARAC"/>
</dbReference>
<dbReference type="FunCoup" id="A0A6G9ICL7">
    <property type="interactions" value="138"/>
</dbReference>
<dbReference type="SUPFAM" id="SSF51215">
    <property type="entry name" value="Regulatory protein AraC"/>
    <property type="match status" value="1"/>
</dbReference>
<dbReference type="PANTHER" id="PTHR43280:SF28">
    <property type="entry name" value="HTH-TYPE TRANSCRIPTIONAL ACTIVATOR RHAS"/>
    <property type="match status" value="1"/>
</dbReference>
<dbReference type="InterPro" id="IPR014710">
    <property type="entry name" value="RmlC-like_jellyroll"/>
</dbReference>
<evidence type="ECO:0000313" key="10">
    <source>
        <dbReference type="Proteomes" id="UP000501168"/>
    </source>
</evidence>
<dbReference type="SMART" id="SM00342">
    <property type="entry name" value="HTH_ARAC"/>
    <property type="match status" value="1"/>
</dbReference>
<feature type="domain" description="HTH araC/xylS-type" evidence="8">
    <location>
        <begin position="171"/>
        <end position="269"/>
    </location>
</feature>
<reference evidence="9 10" key="1">
    <citation type="submission" date="2020-03" db="EMBL/GenBank/DDBJ databases">
        <title>Complete genome sequence of Orbus sp. IPMB12 (BCRC 80908).</title>
        <authorList>
            <person name="Lo W.-S."/>
            <person name="Chang T.-H."/>
            <person name="Kuo C.-H."/>
        </authorList>
    </citation>
    <scope>NUCLEOTIDE SEQUENCE [LARGE SCALE GENOMIC DNA]</scope>
    <source>
        <strain evidence="9 10">IPMB12</strain>
    </source>
</reference>
<dbReference type="Gene3D" id="2.60.120.10">
    <property type="entry name" value="Jelly Rolls"/>
    <property type="match status" value="1"/>
</dbReference>
<evidence type="ECO:0000259" key="8">
    <source>
        <dbReference type="PROSITE" id="PS01124"/>
    </source>
</evidence>
<sequence>MVQKLYSDDFFVSHEQAIAIEPRVPQYAYPEHFHDFNEIVIVTGGKGMHILNGKPYDLHAGMIFYIEAADHHLYENVDDLVLTNILYRHPDSFHFLNNISSLLPDRETEPDTHWCLDKRNFQQVQKVIDEMVNQRSLPAVQKESLFLQMLISLQQGRYFEQGQGKTEDRIHQLLRWLKIHFYEEIDWLQLAEKFSLSLRTLHRHMKNDTGYTPQRYLTKLRLSEAYYQLCHTDKSITHIALDCGFNDSAYFATSFKNEFELTPRDLRTKPLVQN</sequence>
<dbReference type="RefSeq" id="WP_166917273.1">
    <property type="nucleotide sequence ID" value="NZ_CP050253.1"/>
</dbReference>
<evidence type="ECO:0000256" key="7">
    <source>
        <dbReference type="ARBA" id="ARBA00023308"/>
    </source>
</evidence>
<evidence type="ECO:0000256" key="1">
    <source>
        <dbReference type="ARBA" id="ARBA00022490"/>
    </source>
</evidence>
<dbReference type="CDD" id="cd06977">
    <property type="entry name" value="cupin_RhaR_RhaS-like_N"/>
    <property type="match status" value="1"/>
</dbReference>
<evidence type="ECO:0000256" key="2">
    <source>
        <dbReference type="ARBA" id="ARBA00022737"/>
    </source>
</evidence>
<name>A0A6G9ICL7_9GAMM</name>
<keyword evidence="5" id="KW-0010">Activator</keyword>
<gene>
    <name evidence="9" type="primary">rhaS</name>
    <name evidence="9" type="ORF">IPMB12_09950</name>
</gene>
<evidence type="ECO:0000313" key="9">
    <source>
        <dbReference type="EMBL" id="QIQ21976.1"/>
    </source>
</evidence>
<dbReference type="Pfam" id="PF12833">
    <property type="entry name" value="HTH_18"/>
    <property type="match status" value="1"/>
</dbReference>
<dbReference type="InterPro" id="IPR003313">
    <property type="entry name" value="AraC-bd"/>
</dbReference>
<organism evidence="9 10">
    <name type="scientific">Zophobihabitans entericus</name>
    <dbReference type="NCBI Taxonomy" id="1635327"/>
    <lineage>
        <taxon>Bacteria</taxon>
        <taxon>Pseudomonadati</taxon>
        <taxon>Pseudomonadota</taxon>
        <taxon>Gammaproteobacteria</taxon>
        <taxon>Orbales</taxon>
        <taxon>Orbaceae</taxon>
        <taxon>Zophobihabitans</taxon>
    </lineage>
</organism>
<dbReference type="InterPro" id="IPR018060">
    <property type="entry name" value="HTH_AraC"/>
</dbReference>
<evidence type="ECO:0000256" key="3">
    <source>
        <dbReference type="ARBA" id="ARBA00023015"/>
    </source>
</evidence>
<dbReference type="Gene3D" id="1.10.10.60">
    <property type="entry name" value="Homeodomain-like"/>
    <property type="match status" value="1"/>
</dbReference>
<dbReference type="SUPFAM" id="SSF46689">
    <property type="entry name" value="Homeodomain-like"/>
    <property type="match status" value="2"/>
</dbReference>
<keyword evidence="6" id="KW-0804">Transcription</keyword>
<dbReference type="KEGG" id="orb:IPMB12_09950"/>
<dbReference type="Proteomes" id="UP000501168">
    <property type="component" value="Chromosome"/>
</dbReference>
<dbReference type="Pfam" id="PF02311">
    <property type="entry name" value="AraC_binding"/>
    <property type="match status" value="1"/>
</dbReference>
<dbReference type="NCBIfam" id="NF010028">
    <property type="entry name" value="PRK13503.1"/>
    <property type="match status" value="1"/>
</dbReference>
<protein>
    <submittedName>
        <fullName evidence="9">HTH-type transcriptional activator RhaS</fullName>
    </submittedName>
</protein>
<dbReference type="EMBL" id="CP050253">
    <property type="protein sequence ID" value="QIQ21976.1"/>
    <property type="molecule type" value="Genomic_DNA"/>
</dbReference>
<proteinExistence type="predicted"/>